<dbReference type="Proteomes" id="UP000010408">
    <property type="component" value="Unassembled WGS sequence"/>
</dbReference>
<dbReference type="AlphaFoldDB" id="L1NGG6"/>
<evidence type="ECO:0000313" key="1">
    <source>
        <dbReference type="EMBL" id="EKY02416.1"/>
    </source>
</evidence>
<dbReference type="PATRIC" id="fig|1127696.3.peg.431"/>
<comment type="caution">
    <text evidence="1">The sequence shown here is derived from an EMBL/GenBank/DDBJ whole genome shotgun (WGS) entry which is preliminary data.</text>
</comment>
<reference evidence="1 2" key="1">
    <citation type="submission" date="2012-05" db="EMBL/GenBank/DDBJ databases">
        <authorList>
            <person name="Weinstock G."/>
            <person name="Sodergren E."/>
            <person name="Lobos E.A."/>
            <person name="Fulton L."/>
            <person name="Fulton R."/>
            <person name="Courtney L."/>
            <person name="Fronick C."/>
            <person name="O'Laughlin M."/>
            <person name="Godfrey J."/>
            <person name="Wilson R.M."/>
            <person name="Miner T."/>
            <person name="Farmer C."/>
            <person name="Delehaunty K."/>
            <person name="Cordes M."/>
            <person name="Minx P."/>
            <person name="Tomlinson C."/>
            <person name="Chen J."/>
            <person name="Wollam A."/>
            <person name="Pepin K.H."/>
            <person name="Bhonagiri V."/>
            <person name="Zhang X."/>
            <person name="Suruliraj S."/>
            <person name="Warren W."/>
            <person name="Mitreva M."/>
            <person name="Mardis E.R."/>
            <person name="Wilson R.K."/>
        </authorList>
    </citation>
    <scope>NUCLEOTIDE SEQUENCE [LARGE SCALE GENOMIC DNA]</scope>
    <source>
        <strain evidence="1 2">F0037</strain>
    </source>
</reference>
<evidence type="ECO:0000313" key="2">
    <source>
        <dbReference type="Proteomes" id="UP000010408"/>
    </source>
</evidence>
<dbReference type="STRING" id="1127696.HMPREF9134_00492"/>
<dbReference type="HOGENOM" id="CLU_1053159_0_0_10"/>
<proteinExistence type="predicted"/>
<name>L1NGG6_9PORP</name>
<gene>
    <name evidence="1" type="ORF">HMPREF9134_00492</name>
</gene>
<sequence>MAGARIAKSEITIFSNADNMGCCNKIQSKTPKVRIGNDTIFSLVLSRRNGSLGMSQAPEEKDVIDPRTLSSIEAEIRNEFGDSEVVAINMDGKLLKLEVTKELTQRMGLGLYRLGLKIREEDVRFTDGYRDITLVSELCQVVSDGAEAGQANTEISVAIAQLATGKSAYQLYLETTKDIPKKTLQEWLAGHKGEKGDSAYQIYLATTTDNPKKTEEEWLASLTGNTGKSAYQHYLDTTSDDPKMSEEEWATGGWLVFAELLKRI</sequence>
<organism evidence="1 2">
    <name type="scientific">Porphyromonas catoniae F0037</name>
    <dbReference type="NCBI Taxonomy" id="1127696"/>
    <lineage>
        <taxon>Bacteria</taxon>
        <taxon>Pseudomonadati</taxon>
        <taxon>Bacteroidota</taxon>
        <taxon>Bacteroidia</taxon>
        <taxon>Bacteroidales</taxon>
        <taxon>Porphyromonadaceae</taxon>
        <taxon>Porphyromonas</taxon>
    </lineage>
</organism>
<dbReference type="EMBL" id="AMEQ01000017">
    <property type="protein sequence ID" value="EKY02416.1"/>
    <property type="molecule type" value="Genomic_DNA"/>
</dbReference>
<protein>
    <submittedName>
        <fullName evidence="1">Uncharacterized protein</fullName>
    </submittedName>
</protein>
<accession>L1NGG6</accession>